<evidence type="ECO:0000256" key="4">
    <source>
        <dbReference type="ARBA" id="ARBA00022912"/>
    </source>
</evidence>
<dbReference type="SMART" id="SM00404">
    <property type="entry name" value="PTPc_motif"/>
    <property type="match status" value="2"/>
</dbReference>
<dbReference type="EC" id="3.1.3.48" evidence="2"/>
<dbReference type="SMART" id="SM00034">
    <property type="entry name" value="CLECT"/>
    <property type="match status" value="1"/>
</dbReference>
<dbReference type="Pfam" id="PF00102">
    <property type="entry name" value="Y_phosphatase"/>
    <property type="match status" value="2"/>
</dbReference>
<name>A0A6J8CV33_MYTCO</name>
<dbReference type="FunFam" id="3.90.190.10:FF:000102">
    <property type="entry name" value="Receptor-type tyrosine-protein phosphatase"/>
    <property type="match status" value="1"/>
</dbReference>
<reference evidence="11 12" key="1">
    <citation type="submission" date="2020-06" db="EMBL/GenBank/DDBJ databases">
        <authorList>
            <person name="Li R."/>
            <person name="Bekaert M."/>
        </authorList>
    </citation>
    <scope>NUCLEOTIDE SEQUENCE [LARGE SCALE GENOMIC DNA]</scope>
    <source>
        <strain evidence="12">wild</strain>
    </source>
</reference>
<dbReference type="Gene3D" id="2.170.300.10">
    <property type="entry name" value="Tie2 ligand-binding domain superfamily"/>
    <property type="match status" value="1"/>
</dbReference>
<dbReference type="OrthoDB" id="6158725at2759"/>
<gene>
    <name evidence="11" type="ORF">MCOR_33130</name>
</gene>
<dbReference type="InterPro" id="IPR000242">
    <property type="entry name" value="PTP_cat"/>
</dbReference>
<proteinExistence type="inferred from homology"/>
<dbReference type="SUPFAM" id="SSF56436">
    <property type="entry name" value="C-type lectin-like"/>
    <property type="match status" value="1"/>
</dbReference>
<dbReference type="InterPro" id="IPR003595">
    <property type="entry name" value="Tyr_Pase_cat"/>
</dbReference>
<comment type="similarity">
    <text evidence="1">Belongs to the protein-tyrosine phosphatase family.</text>
</comment>
<keyword evidence="7" id="KW-0812">Transmembrane</keyword>
<evidence type="ECO:0000259" key="10">
    <source>
        <dbReference type="PROSITE" id="PS50056"/>
    </source>
</evidence>
<dbReference type="SUPFAM" id="SSF57184">
    <property type="entry name" value="Growth factor receptor domain"/>
    <property type="match status" value="1"/>
</dbReference>
<sequence>MSTSNPITIQDKTCDLTGRYVVYYNKRNGTEAFVELCEVEVFGCSLGRHGSQCEFSCSDNCNDVTCSIWDGSCTSCKAGFKGNHCDQECEKGTFGKDCLQKCTNCISDNCDHFNGTCDPLGVCKSGWRGPKCNHECERGTFGKDCLQKCTNCISENCDHFNGTCDPLGVCKSGWRGPKCNHACGKGTYGKNCSMSCSNCKNESCDHFEGNCRIVGGCKAGYRGSKCSEACFPAHFGYNCAQTCTGCLDEDCEPFSGNCTKDGCRHGYTGYRCHLRDTFPLKISKAQWIIIGGVIGAILAVIAIILIGILVYRKRANGPGKPIRGTQFSNDVAELFNPGYSNETFESPQYAQVEKENQMSFKGIMVELGNVLMTENLDANGTRPDNLYPNTESIDAENLYSNTEAENVFSEYNIAVGNLLSVAKMKRKNNAFEKEYSMLPMGCNFPHSEGEREENIKKNRFLTTFPYDHSRVKLEMYDTSTDYINANYIKNYSKDKAYIATQGPKKITLSDFWQMIWQENVDTIIMVTKLVECDKKKCDQYWPESTHKQVLIGKFTLEMLEEKENTVYIYRCIQLSCENTDRTVHHFHFTKWPDHDVPDKTHLVNFYRKVKSRPTNGSGPMVVHCSAGIGRTGTFLALDALYEHGKTTGFVNIMEYTHMMRQDRMNMVQTVEQYATVYDVLVEAFTVSQSAIPRQDFLNILDSRLIEREYQKLQDLKPTIEANKFQAGKRKENVSKNAVQNILPHDDYRPYLMSYGRSSNDYINAVKIPSFREGKNILVTQYPLQSTIGDLWSLVFDSDCRTMVILEKLDEDVIPSNTYHRFSNDNFIISRNSSNVLQDKLTISLRHKNKKEERLITVFVYNDWGDNNTMPNSTKTMVDFMEKVSRTTREDSESIVVICKDGCTRCGIFVTLDLVLEKMEIDEEIDILQVARRIQTRRPQFLSSIEQFKFCYCALKELLNTCPDSNWSLRDGICYLADAAVTRSWDGAVQWCIDRSSLLVFPKTPTEKNNVFDIFTEKGLGSSWIGLDDKQTEGVYVWQDSSMLQPAEVGWKPGSPDQWTYDEDCIELWPDGWNDATCGWPKNVICQVSEVGPTTDPESTTTLQTTTVVQDPPANGRKYCMRYKPCLGGAISPSPEEKSSIKCASKCLQFVGCCAYFFNSTIRTCEIQYKYGAGYMDTMDRMFFDVC</sequence>
<keyword evidence="5" id="KW-1015">Disulfide bond</keyword>
<evidence type="ECO:0000259" key="8">
    <source>
        <dbReference type="PROSITE" id="PS50041"/>
    </source>
</evidence>
<dbReference type="PROSITE" id="PS50041">
    <property type="entry name" value="C_TYPE_LECTIN_2"/>
    <property type="match status" value="1"/>
</dbReference>
<feature type="domain" description="Tyrosine-protein phosphatase" evidence="9">
    <location>
        <begin position="431"/>
        <end position="683"/>
    </location>
</feature>
<comment type="catalytic activity">
    <reaction evidence="6">
        <text>O-phospho-L-tyrosyl-[protein] + H2O = L-tyrosyl-[protein] + phosphate</text>
        <dbReference type="Rhea" id="RHEA:10684"/>
        <dbReference type="Rhea" id="RHEA-COMP:10136"/>
        <dbReference type="Rhea" id="RHEA-COMP:20101"/>
        <dbReference type="ChEBI" id="CHEBI:15377"/>
        <dbReference type="ChEBI" id="CHEBI:43474"/>
        <dbReference type="ChEBI" id="CHEBI:46858"/>
        <dbReference type="ChEBI" id="CHEBI:61978"/>
        <dbReference type="EC" id="3.1.3.48"/>
    </reaction>
</comment>
<dbReference type="PRINTS" id="PR00700">
    <property type="entry name" value="PRTYPHPHTASE"/>
</dbReference>
<dbReference type="Pfam" id="PF00059">
    <property type="entry name" value="Lectin_C"/>
    <property type="match status" value="1"/>
</dbReference>
<dbReference type="PROSITE" id="PS50056">
    <property type="entry name" value="TYR_PHOSPHATASE_2"/>
    <property type="match status" value="2"/>
</dbReference>
<dbReference type="SUPFAM" id="SSF52799">
    <property type="entry name" value="(Phosphotyrosine protein) phosphatases II"/>
    <property type="match status" value="2"/>
</dbReference>
<dbReference type="InterPro" id="IPR001304">
    <property type="entry name" value="C-type_lectin-like"/>
</dbReference>
<protein>
    <recommendedName>
        <fullName evidence="2">protein-tyrosine-phosphatase</fullName>
        <ecNumber evidence="2">3.1.3.48</ecNumber>
    </recommendedName>
</protein>
<dbReference type="InterPro" id="IPR016130">
    <property type="entry name" value="Tyr_Pase_AS"/>
</dbReference>
<dbReference type="PROSITE" id="PS00383">
    <property type="entry name" value="TYR_PHOSPHATASE_1"/>
    <property type="match status" value="1"/>
</dbReference>
<dbReference type="PANTHER" id="PTHR19134:SF562">
    <property type="entry name" value="PROTEIN-TYROSINE-PHOSPHATASE"/>
    <property type="match status" value="1"/>
</dbReference>
<dbReference type="Gene3D" id="3.90.190.10">
    <property type="entry name" value="Protein tyrosine phosphatase superfamily"/>
    <property type="match status" value="2"/>
</dbReference>
<dbReference type="PANTHER" id="PTHR19134">
    <property type="entry name" value="RECEPTOR-TYPE TYROSINE-PROTEIN PHOSPHATASE"/>
    <property type="match status" value="1"/>
</dbReference>
<dbReference type="InterPro" id="IPR016186">
    <property type="entry name" value="C-type_lectin-like/link_sf"/>
</dbReference>
<feature type="domain" description="Tyrosine specific protein phosphatases" evidence="10">
    <location>
        <begin position="600"/>
        <end position="674"/>
    </location>
</feature>
<feature type="transmembrane region" description="Helical" evidence="7">
    <location>
        <begin position="287"/>
        <end position="311"/>
    </location>
</feature>
<dbReference type="AlphaFoldDB" id="A0A6J8CV33"/>
<keyword evidence="12" id="KW-1185">Reference proteome</keyword>
<dbReference type="PROSITE" id="PS00615">
    <property type="entry name" value="C_TYPE_LECTIN_1"/>
    <property type="match status" value="1"/>
</dbReference>
<evidence type="ECO:0000256" key="6">
    <source>
        <dbReference type="ARBA" id="ARBA00051722"/>
    </source>
</evidence>
<organism evidence="11 12">
    <name type="scientific">Mytilus coruscus</name>
    <name type="common">Sea mussel</name>
    <dbReference type="NCBI Taxonomy" id="42192"/>
    <lineage>
        <taxon>Eukaryota</taxon>
        <taxon>Metazoa</taxon>
        <taxon>Spiralia</taxon>
        <taxon>Lophotrochozoa</taxon>
        <taxon>Mollusca</taxon>
        <taxon>Bivalvia</taxon>
        <taxon>Autobranchia</taxon>
        <taxon>Pteriomorphia</taxon>
        <taxon>Mytilida</taxon>
        <taxon>Mytiloidea</taxon>
        <taxon>Mytilidae</taxon>
        <taxon>Mytilinae</taxon>
        <taxon>Mytilus</taxon>
    </lineage>
</organism>
<dbReference type="PROSITE" id="PS50055">
    <property type="entry name" value="TYR_PHOSPHATASE_PTP"/>
    <property type="match status" value="2"/>
</dbReference>
<evidence type="ECO:0000313" key="11">
    <source>
        <dbReference type="EMBL" id="CAC5398790.1"/>
    </source>
</evidence>
<feature type="domain" description="Tyrosine specific protein phosphatases" evidence="10">
    <location>
        <begin position="877"/>
        <end position="948"/>
    </location>
</feature>
<dbReference type="InterPro" id="IPR029021">
    <property type="entry name" value="Prot-tyrosine_phosphatase-like"/>
</dbReference>
<dbReference type="InterPro" id="IPR016187">
    <property type="entry name" value="CTDL_fold"/>
</dbReference>
<dbReference type="GO" id="GO:0004725">
    <property type="term" value="F:protein tyrosine phosphatase activity"/>
    <property type="evidence" value="ECO:0007669"/>
    <property type="project" value="UniProtKB-EC"/>
</dbReference>
<evidence type="ECO:0000256" key="3">
    <source>
        <dbReference type="ARBA" id="ARBA00022801"/>
    </source>
</evidence>
<accession>A0A6J8CV33</accession>
<dbReference type="GO" id="GO:0008045">
    <property type="term" value="P:motor neuron axon guidance"/>
    <property type="evidence" value="ECO:0007669"/>
    <property type="project" value="TreeGrafter"/>
</dbReference>
<keyword evidence="4" id="KW-0904">Protein phosphatase</keyword>
<evidence type="ECO:0000256" key="5">
    <source>
        <dbReference type="ARBA" id="ARBA00023157"/>
    </source>
</evidence>
<dbReference type="InterPro" id="IPR009030">
    <property type="entry name" value="Growth_fac_rcpt_cys_sf"/>
</dbReference>
<keyword evidence="3" id="KW-0378">Hydrolase</keyword>
<dbReference type="CDD" id="cd00047">
    <property type="entry name" value="PTPc"/>
    <property type="match status" value="2"/>
</dbReference>
<dbReference type="InterPro" id="IPR018378">
    <property type="entry name" value="C-type_lectin_CS"/>
</dbReference>
<evidence type="ECO:0000256" key="2">
    <source>
        <dbReference type="ARBA" id="ARBA00013064"/>
    </source>
</evidence>
<evidence type="ECO:0000259" key="9">
    <source>
        <dbReference type="PROSITE" id="PS50055"/>
    </source>
</evidence>
<evidence type="ECO:0000256" key="1">
    <source>
        <dbReference type="ARBA" id="ARBA00009580"/>
    </source>
</evidence>
<keyword evidence="7" id="KW-0472">Membrane</keyword>
<keyword evidence="11" id="KW-0675">Receptor</keyword>
<dbReference type="InterPro" id="IPR000387">
    <property type="entry name" value="Tyr_Pase_dom"/>
</dbReference>
<dbReference type="SMART" id="SM00194">
    <property type="entry name" value="PTPc"/>
    <property type="match status" value="2"/>
</dbReference>
<dbReference type="InterPro" id="IPR050348">
    <property type="entry name" value="Protein-Tyr_Phosphatase"/>
</dbReference>
<feature type="domain" description="C-type lectin" evidence="8">
    <location>
        <begin position="969"/>
        <end position="1086"/>
    </location>
</feature>
<keyword evidence="7" id="KW-1133">Transmembrane helix</keyword>
<evidence type="ECO:0000256" key="7">
    <source>
        <dbReference type="SAM" id="Phobius"/>
    </source>
</evidence>
<dbReference type="Proteomes" id="UP000507470">
    <property type="component" value="Unassembled WGS sequence"/>
</dbReference>
<feature type="domain" description="Tyrosine-protein phosphatase" evidence="9">
    <location>
        <begin position="705"/>
        <end position="957"/>
    </location>
</feature>
<evidence type="ECO:0000313" key="12">
    <source>
        <dbReference type="Proteomes" id="UP000507470"/>
    </source>
</evidence>
<dbReference type="Gene3D" id="3.10.100.10">
    <property type="entry name" value="Mannose-Binding Protein A, subunit A"/>
    <property type="match status" value="1"/>
</dbReference>
<dbReference type="EMBL" id="CACVKT020005969">
    <property type="protein sequence ID" value="CAC5398790.1"/>
    <property type="molecule type" value="Genomic_DNA"/>
</dbReference>